<dbReference type="InterPro" id="IPR036866">
    <property type="entry name" value="RibonucZ/Hydroxyglut_hydro"/>
</dbReference>
<evidence type="ECO:0000259" key="2">
    <source>
        <dbReference type="SMART" id="SM00849"/>
    </source>
</evidence>
<feature type="region of interest" description="Disordered" evidence="1">
    <location>
        <begin position="264"/>
        <end position="284"/>
    </location>
</feature>
<dbReference type="InterPro" id="IPR029021">
    <property type="entry name" value="Prot-tyrosine_phosphatase-like"/>
</dbReference>
<dbReference type="SMART" id="SM00849">
    <property type="entry name" value="Lactamase_B"/>
    <property type="match status" value="1"/>
</dbReference>
<dbReference type="GO" id="GO:0050313">
    <property type="term" value="F:sulfur dioxygenase activity"/>
    <property type="evidence" value="ECO:0007669"/>
    <property type="project" value="TreeGrafter"/>
</dbReference>
<sequence>MLNKEGHKLAQQLEVEAHLFGKHSKFFQYVAENHVGVEGSLSHEAQIKAIKRKGFASWVYLCTDDGNDRAFQDGYSAILPHIPNAVHFPVTLATLTYSLAEEALETIKTLPEPILIQCTSSARASAVAAMYWAVQNDWDAETTLKFCSESNLPHTETPKLVHWVIATVTRYQTWKEPELIFRQLTCPDSGHFTYIIGDPESGEAVVVDGRPGRGGRTARLLSELGLVCAWAAATAADPARLRGLRELQRAFPSARAVYCQGVLGDGSGHRPPNADGHREDDAQARRGDRLGFGRRFLRVEPTPGRTLRSCCFLLDDYSKLFSGETFLVRAIGRLDQADSKCSFLYSSIQNFLVNLPNDTMIFPSTPTDGMNWTSVDEEVKYNPLISLPETHFEDAISQKATSMQHGIAAVAEEEDDL</sequence>
<dbReference type="PANTHER" id="PTHR43084:SF1">
    <property type="entry name" value="PERSULFIDE DIOXYGENASE ETHE1, MITOCHONDRIAL"/>
    <property type="match status" value="1"/>
</dbReference>
<evidence type="ECO:0000313" key="3">
    <source>
        <dbReference type="EMBL" id="CAE0637553.1"/>
    </source>
</evidence>
<protein>
    <recommendedName>
        <fullName evidence="2">Metallo-beta-lactamase domain-containing protein</fullName>
    </recommendedName>
</protein>
<dbReference type="InterPro" id="IPR051682">
    <property type="entry name" value="Mito_Persulfide_Diox"/>
</dbReference>
<feature type="domain" description="Metallo-beta-lactamase" evidence="2">
    <location>
        <begin position="190"/>
        <end position="365"/>
    </location>
</feature>
<dbReference type="GO" id="GO:0006749">
    <property type="term" value="P:glutathione metabolic process"/>
    <property type="evidence" value="ECO:0007669"/>
    <property type="project" value="TreeGrafter"/>
</dbReference>
<dbReference type="EMBL" id="HBIU01035488">
    <property type="protein sequence ID" value="CAE0637553.1"/>
    <property type="molecule type" value="Transcribed_RNA"/>
</dbReference>
<proteinExistence type="predicted"/>
<name>A0A7S3Y0D4_HETAK</name>
<dbReference type="InterPro" id="IPR001279">
    <property type="entry name" value="Metallo-B-lactamas"/>
</dbReference>
<dbReference type="SUPFAM" id="SSF56281">
    <property type="entry name" value="Metallo-hydrolase/oxidoreductase"/>
    <property type="match status" value="1"/>
</dbReference>
<evidence type="ECO:0000256" key="1">
    <source>
        <dbReference type="SAM" id="MobiDB-lite"/>
    </source>
</evidence>
<feature type="compositionally biased region" description="Basic and acidic residues" evidence="1">
    <location>
        <begin position="275"/>
        <end position="284"/>
    </location>
</feature>
<dbReference type="Gene3D" id="3.60.15.10">
    <property type="entry name" value="Ribonuclease Z/Hydroxyacylglutathione hydrolase-like"/>
    <property type="match status" value="1"/>
</dbReference>
<dbReference type="AlphaFoldDB" id="A0A7S3Y0D4"/>
<accession>A0A7S3Y0D4</accession>
<dbReference type="GO" id="GO:0070813">
    <property type="term" value="P:hydrogen sulfide metabolic process"/>
    <property type="evidence" value="ECO:0007669"/>
    <property type="project" value="TreeGrafter"/>
</dbReference>
<dbReference type="Gene3D" id="3.90.190.10">
    <property type="entry name" value="Protein tyrosine phosphatase superfamily"/>
    <property type="match status" value="1"/>
</dbReference>
<reference evidence="3" key="1">
    <citation type="submission" date="2021-01" db="EMBL/GenBank/DDBJ databases">
        <authorList>
            <person name="Corre E."/>
            <person name="Pelletier E."/>
            <person name="Niang G."/>
            <person name="Scheremetjew M."/>
            <person name="Finn R."/>
            <person name="Kale V."/>
            <person name="Holt S."/>
            <person name="Cochrane G."/>
            <person name="Meng A."/>
            <person name="Brown T."/>
            <person name="Cohen L."/>
        </authorList>
    </citation>
    <scope>NUCLEOTIDE SEQUENCE</scope>
    <source>
        <strain evidence="3">CCMP3107</strain>
    </source>
</reference>
<gene>
    <name evidence="3" type="ORF">HAKA00212_LOCUS16330</name>
</gene>
<organism evidence="3">
    <name type="scientific">Heterosigma akashiwo</name>
    <name type="common">Chromophytic alga</name>
    <name type="synonym">Heterosigma carterae</name>
    <dbReference type="NCBI Taxonomy" id="2829"/>
    <lineage>
        <taxon>Eukaryota</taxon>
        <taxon>Sar</taxon>
        <taxon>Stramenopiles</taxon>
        <taxon>Ochrophyta</taxon>
        <taxon>Raphidophyceae</taxon>
        <taxon>Chattonellales</taxon>
        <taxon>Chattonellaceae</taxon>
        <taxon>Heterosigma</taxon>
    </lineage>
</organism>
<dbReference type="PANTHER" id="PTHR43084">
    <property type="entry name" value="PERSULFIDE DIOXYGENASE ETHE1"/>
    <property type="match status" value="1"/>
</dbReference>